<keyword evidence="1" id="KW-0732">Signal</keyword>
<evidence type="ECO:0000313" key="2">
    <source>
        <dbReference type="EMBL" id="MRH21861.1"/>
    </source>
</evidence>
<protein>
    <submittedName>
        <fullName evidence="2">DUF2059 domain-containing protein</fullName>
    </submittedName>
</protein>
<dbReference type="AlphaFoldDB" id="A0A844B6L6"/>
<reference evidence="2 3" key="1">
    <citation type="submission" date="2019-11" db="EMBL/GenBank/DDBJ databases">
        <title>Draft Whole-Genome sequence of the marine photosynthetic bacterium Rhodovulum strictum DSM 11289.</title>
        <authorList>
            <person name="Kyndt J.A."/>
            <person name="Meyer T.E."/>
        </authorList>
    </citation>
    <scope>NUCLEOTIDE SEQUENCE [LARGE SCALE GENOMIC DNA]</scope>
    <source>
        <strain evidence="2 3">DSM 11289</strain>
    </source>
</reference>
<name>A0A844B6L6_9RHOB</name>
<proteinExistence type="predicted"/>
<dbReference type="OrthoDB" id="7841298at2"/>
<feature type="chain" id="PRO_5032673326" evidence="1">
    <location>
        <begin position="23"/>
        <end position="276"/>
    </location>
</feature>
<sequence>MRRLLALPVLVLLLALPLPLRAAPPAGLDALLEALALDDLLAIMREEGIGHADELAAEMFPGRGGARWSAAVTQIYDGERMSGELRDSLAGSLAGADLTPLVDFFTSADGARIVSLELSARRALLDEAVKAASRERLEEMQADDDPRLDLIGRFVEVNNLIEANVAGALNANYAFYAGLADGRAFDFDMTEEQMLADVWSQEQEIREETRDWVLSYLTMAYAPLSDEVLESYVALSETPAGGALNAALFQGFDVSFTRISRELGLVAASFISGQDI</sequence>
<keyword evidence="3" id="KW-1185">Reference proteome</keyword>
<dbReference type="Proteomes" id="UP000466730">
    <property type="component" value="Unassembled WGS sequence"/>
</dbReference>
<comment type="caution">
    <text evidence="2">The sequence shown here is derived from an EMBL/GenBank/DDBJ whole genome shotgun (WGS) entry which is preliminary data.</text>
</comment>
<accession>A0A844B6L6</accession>
<gene>
    <name evidence="2" type="ORF">GH815_12730</name>
</gene>
<evidence type="ECO:0000313" key="3">
    <source>
        <dbReference type="Proteomes" id="UP000466730"/>
    </source>
</evidence>
<feature type="signal peptide" evidence="1">
    <location>
        <begin position="1"/>
        <end position="22"/>
    </location>
</feature>
<organism evidence="2 3">
    <name type="scientific">Rhodovulum strictum</name>
    <dbReference type="NCBI Taxonomy" id="58314"/>
    <lineage>
        <taxon>Bacteria</taxon>
        <taxon>Pseudomonadati</taxon>
        <taxon>Pseudomonadota</taxon>
        <taxon>Alphaproteobacteria</taxon>
        <taxon>Rhodobacterales</taxon>
        <taxon>Paracoccaceae</taxon>
        <taxon>Rhodovulum</taxon>
    </lineage>
</organism>
<dbReference type="EMBL" id="WJPO01000020">
    <property type="protein sequence ID" value="MRH21861.1"/>
    <property type="molecule type" value="Genomic_DNA"/>
</dbReference>
<evidence type="ECO:0000256" key="1">
    <source>
        <dbReference type="SAM" id="SignalP"/>
    </source>
</evidence>